<feature type="chain" id="PRO_5043470712" evidence="2">
    <location>
        <begin position="22"/>
        <end position="878"/>
    </location>
</feature>
<feature type="compositionally biased region" description="Pro residues" evidence="1">
    <location>
        <begin position="854"/>
        <end position="872"/>
    </location>
</feature>
<keyword evidence="2" id="KW-0732">Signal</keyword>
<dbReference type="RefSeq" id="WP_353062238.1">
    <property type="nucleotide sequence ID" value="NZ_CP132942.1"/>
</dbReference>
<feature type="compositionally biased region" description="Polar residues" evidence="1">
    <location>
        <begin position="816"/>
        <end position="829"/>
    </location>
</feature>
<feature type="signal peptide" evidence="2">
    <location>
        <begin position="1"/>
        <end position="21"/>
    </location>
</feature>
<gene>
    <name evidence="3" type="ORF">RBB77_13100</name>
</gene>
<evidence type="ECO:0000313" key="3">
    <source>
        <dbReference type="EMBL" id="XCB31394.1"/>
    </source>
</evidence>
<reference evidence="3" key="2">
    <citation type="journal article" date="2024" name="Environ. Microbiol.">
        <title>Genome analysis and description of Tunturibacter gen. nov. expands the diversity of Terriglobia in tundra soils.</title>
        <authorList>
            <person name="Messyasz A."/>
            <person name="Mannisto M.K."/>
            <person name="Kerkhof L.J."/>
            <person name="Haggblom M.M."/>
        </authorList>
    </citation>
    <scope>NUCLEOTIDE SEQUENCE</scope>
    <source>
        <strain evidence="3">X5P6</strain>
    </source>
</reference>
<name>A0AAU7ZJP8_9BACT</name>
<dbReference type="EMBL" id="CP132942">
    <property type="protein sequence ID" value="XCB31394.1"/>
    <property type="molecule type" value="Genomic_DNA"/>
</dbReference>
<evidence type="ECO:0000256" key="2">
    <source>
        <dbReference type="SAM" id="SignalP"/>
    </source>
</evidence>
<protein>
    <submittedName>
        <fullName evidence="3">Uncharacterized protein</fullName>
    </submittedName>
</protein>
<feature type="region of interest" description="Disordered" evidence="1">
    <location>
        <begin position="813"/>
        <end position="878"/>
    </location>
</feature>
<organism evidence="3">
    <name type="scientific">Tunturiibacter psychrotolerans</name>
    <dbReference type="NCBI Taxonomy" id="3069686"/>
    <lineage>
        <taxon>Bacteria</taxon>
        <taxon>Pseudomonadati</taxon>
        <taxon>Acidobacteriota</taxon>
        <taxon>Terriglobia</taxon>
        <taxon>Terriglobales</taxon>
        <taxon>Acidobacteriaceae</taxon>
        <taxon>Tunturiibacter</taxon>
    </lineage>
</organism>
<feature type="compositionally biased region" description="Low complexity" evidence="1">
    <location>
        <begin position="830"/>
        <end position="844"/>
    </location>
</feature>
<dbReference type="KEGG" id="tpsc:RBB77_13100"/>
<dbReference type="AlphaFoldDB" id="A0AAU7ZJP8"/>
<sequence length="878" mass="93004">MNIVKVAACLFVIFSTAAIRADDKARFDLAGPTIDIRVTRGTSTLPIAQVPNLQPGDRIWIKADLPSSQSNHLMLIVAFLRGTTNEPPDSWFTEIDTWNKKTAEGTTVTVPNEAEEALLFVAPETGGDFRTLRSAVKGKPGLFIRADADLNEASFEQQRIERYLSAMKTLSQDDQKAIEEHSAKLAATLALKPNADCFKQPVDQQVICLTQSSAPVLLDDGHGQSIAEAISTGPSSDFINAASYTQPVGAGLYSAYVGAVVDLVHLVGMLRTAQYQYIPGLTFPQGSALSLRLNAPPSFHKPESVIVIGLPAIQKAKLPPLHPHDPNQVACLLQPKMTIPLEGAPLVFSSSFAHGLVLHLNRTGAPTDLPLAPDAFEGGLVITKEEKSDPLHDANLGGDKALSTKPDTKIGEATDLTITGTIRGYWGFDSFEGPTITIQQTKGKDWKIVDNAQLLAGQDNHLTIKADGSACVEHIALASDKGKDVEVSFKPSAGKDAKDTLALEVSLKTVQPGGYSLAIQQYGDSDRDTVPLTAYTAGIHLNTLQVHSGDKTAVLTGDGLKDVVSVEIDKQVFTPGGEGNDDNTMHLQADAGVSPGDGSDAKAKLKDGRTMSVKISTAAARPELKLLSFKAASAPKDGTLPIIFGSKDDILLEGTLTFVVQTNSTFPRTQTIEVATVDGSVHTTLSLATNNLMLQDDHTAIATLEPLKAFGQSAFGKLQMRPVAQDGTPGNWTPLGVLVRVPHITAIHCTTDAPTCTVDGSNLFLVQSFDATKDFAKPTDVPTGFAESNLAVPTPADGATLYLKLRDDPNPVANVTLPTPVQKPTSSITSPSQAAVPASEAPAAQDEATRPSSEPAPAPKPNPSRTPEPTTGPPQDHN</sequence>
<reference evidence="3" key="1">
    <citation type="submission" date="2023-08" db="EMBL/GenBank/DDBJ databases">
        <authorList>
            <person name="Messyasz A."/>
            <person name="Mannisto M.K."/>
            <person name="Kerkhof L.J."/>
            <person name="Haggblom M."/>
        </authorList>
    </citation>
    <scope>NUCLEOTIDE SEQUENCE</scope>
    <source>
        <strain evidence="3">X5P6</strain>
    </source>
</reference>
<dbReference type="SUPFAM" id="SSF89372">
    <property type="entry name" value="Fucose-specific lectin"/>
    <property type="match status" value="1"/>
</dbReference>
<evidence type="ECO:0000256" key="1">
    <source>
        <dbReference type="SAM" id="MobiDB-lite"/>
    </source>
</evidence>
<proteinExistence type="predicted"/>
<accession>A0AAU7ZJP8</accession>